<sequence length="430" mass="46461">MARSLLESPSAPEFPREFQERHLSELAFLLTQRRRQLHDAGVEWPDLEPLEVRILRHVEAMQASGDVAAACAREALDAVAEDELTAGIHALVSIGDGLTEVMERMAVADASLLPCFTEALLLAQPPRLTEALGALLSTPRPEVRATAARILGQRHEGGAALLLPLLDDAELEVRAAAALAVSELGHRPALALLERKLSQSPADELDAWALASLRFGSARALQACRQAARAMGAIPPRVPWLLALAGDAQDFGTLSRLCPQPGMTVTVLEALGILGAPASVPLLLEHLSHDEAGVRAAAAEALTLMTGAGLVERVRVPDEDAGDAEAEEDTGREVTQASTDAAAWDGWWEAHRTRLEGASRLRLGQPYSPRSSLEELAHPRSPFKARARAALELDVRSGQPTGFQPDWPVQRQCQSLARWQREWAERPGMR</sequence>
<dbReference type="AlphaFoldDB" id="A0A848LLZ5"/>
<feature type="compositionally biased region" description="Acidic residues" evidence="1">
    <location>
        <begin position="319"/>
        <end position="330"/>
    </location>
</feature>
<accession>A0A848LLZ5</accession>
<organism evidence="2 3">
    <name type="scientific">Pyxidicoccus fallax</name>
    <dbReference type="NCBI Taxonomy" id="394095"/>
    <lineage>
        <taxon>Bacteria</taxon>
        <taxon>Pseudomonadati</taxon>
        <taxon>Myxococcota</taxon>
        <taxon>Myxococcia</taxon>
        <taxon>Myxococcales</taxon>
        <taxon>Cystobacterineae</taxon>
        <taxon>Myxococcaceae</taxon>
        <taxon>Pyxidicoccus</taxon>
    </lineage>
</organism>
<gene>
    <name evidence="2" type="ORF">HG543_28450</name>
</gene>
<reference evidence="2 3" key="1">
    <citation type="submission" date="2020-04" db="EMBL/GenBank/DDBJ databases">
        <title>Draft genome of Pyxidicoccus fallax type strain.</title>
        <authorList>
            <person name="Whitworth D.E."/>
        </authorList>
    </citation>
    <scope>NUCLEOTIDE SEQUENCE [LARGE SCALE GENOMIC DNA]</scope>
    <source>
        <strain evidence="2 3">DSM 14698</strain>
    </source>
</reference>
<protein>
    <submittedName>
        <fullName evidence="2">Uncharacterized protein</fullName>
    </submittedName>
</protein>
<evidence type="ECO:0000313" key="2">
    <source>
        <dbReference type="EMBL" id="NMO18766.1"/>
    </source>
</evidence>
<dbReference type="SMART" id="SM00567">
    <property type="entry name" value="EZ_HEAT"/>
    <property type="match status" value="4"/>
</dbReference>
<proteinExistence type="predicted"/>
<dbReference type="InterPro" id="IPR011989">
    <property type="entry name" value="ARM-like"/>
</dbReference>
<dbReference type="RefSeq" id="WP_169348029.1">
    <property type="nucleotide sequence ID" value="NZ_JABBJJ010000153.1"/>
</dbReference>
<dbReference type="InterPro" id="IPR016024">
    <property type="entry name" value="ARM-type_fold"/>
</dbReference>
<evidence type="ECO:0000313" key="3">
    <source>
        <dbReference type="Proteomes" id="UP000518300"/>
    </source>
</evidence>
<keyword evidence="3" id="KW-1185">Reference proteome</keyword>
<evidence type="ECO:0000256" key="1">
    <source>
        <dbReference type="SAM" id="MobiDB-lite"/>
    </source>
</evidence>
<comment type="caution">
    <text evidence="2">The sequence shown here is derived from an EMBL/GenBank/DDBJ whole genome shotgun (WGS) entry which is preliminary data.</text>
</comment>
<dbReference type="EMBL" id="JABBJJ010000153">
    <property type="protein sequence ID" value="NMO18766.1"/>
    <property type="molecule type" value="Genomic_DNA"/>
</dbReference>
<name>A0A848LLZ5_9BACT</name>
<dbReference type="InterPro" id="IPR004155">
    <property type="entry name" value="PBS_lyase_HEAT"/>
</dbReference>
<dbReference type="Proteomes" id="UP000518300">
    <property type="component" value="Unassembled WGS sequence"/>
</dbReference>
<dbReference type="Pfam" id="PF13646">
    <property type="entry name" value="HEAT_2"/>
    <property type="match status" value="1"/>
</dbReference>
<dbReference type="Gene3D" id="1.25.10.10">
    <property type="entry name" value="Leucine-rich Repeat Variant"/>
    <property type="match status" value="2"/>
</dbReference>
<feature type="region of interest" description="Disordered" evidence="1">
    <location>
        <begin position="319"/>
        <end position="338"/>
    </location>
</feature>
<dbReference type="SUPFAM" id="SSF48371">
    <property type="entry name" value="ARM repeat"/>
    <property type="match status" value="1"/>
</dbReference>